<keyword evidence="2" id="KW-0472">Membrane</keyword>
<feature type="region of interest" description="Disordered" evidence="1">
    <location>
        <begin position="88"/>
        <end position="121"/>
    </location>
</feature>
<dbReference type="AlphaFoldDB" id="A9NYP7"/>
<keyword evidence="2" id="KW-1133">Transmembrane helix</keyword>
<evidence type="ECO:0000313" key="3">
    <source>
        <dbReference type="EMBL" id="ABK25758.1"/>
    </source>
</evidence>
<protein>
    <submittedName>
        <fullName evidence="3">Uncharacterized protein</fullName>
    </submittedName>
</protein>
<dbReference type="EMBL" id="EF086498">
    <property type="protein sequence ID" value="ABK25758.1"/>
    <property type="molecule type" value="mRNA"/>
</dbReference>
<feature type="transmembrane region" description="Helical" evidence="2">
    <location>
        <begin position="12"/>
        <end position="29"/>
    </location>
</feature>
<feature type="compositionally biased region" description="Polar residues" evidence="1">
    <location>
        <begin position="98"/>
        <end position="121"/>
    </location>
</feature>
<name>A9NYP7_PICSI</name>
<sequence>MGGHSRSSSSVFAYRFAIFLCMILPYSGARPLSAQSKSLSMEINYRKYDVHEHNQEIIEPLYQRLQLDLRPFDAMGKSAFKPVFTMLPKGPVTPSGPSPKTNSSPKAESTQISTNSVTDQP</sequence>
<organism evidence="3">
    <name type="scientific">Picea sitchensis</name>
    <name type="common">Sitka spruce</name>
    <name type="synonym">Pinus sitchensis</name>
    <dbReference type="NCBI Taxonomy" id="3332"/>
    <lineage>
        <taxon>Eukaryota</taxon>
        <taxon>Viridiplantae</taxon>
        <taxon>Streptophyta</taxon>
        <taxon>Embryophyta</taxon>
        <taxon>Tracheophyta</taxon>
        <taxon>Spermatophyta</taxon>
        <taxon>Pinopsida</taxon>
        <taxon>Pinidae</taxon>
        <taxon>Conifers I</taxon>
        <taxon>Pinales</taxon>
        <taxon>Pinaceae</taxon>
        <taxon>Picea</taxon>
    </lineage>
</organism>
<reference evidence="3" key="1">
    <citation type="journal article" date="2008" name="BMC Genomics">
        <title>A conifer genomics resource of 200,000 spruce (Picea spp.) ESTs and 6,464 high-quality, sequence-finished full-length cDNAs for Sitka spruce (Picea sitchensis).</title>
        <authorList>
            <person name="Ralph S.G."/>
            <person name="Chun H.J."/>
            <person name="Kolosova N."/>
            <person name="Cooper D."/>
            <person name="Oddy C."/>
            <person name="Ritland C.E."/>
            <person name="Kirkpatrick R."/>
            <person name="Moore R."/>
            <person name="Barber S."/>
            <person name="Holt R.A."/>
            <person name="Jones S.J."/>
            <person name="Marra M.A."/>
            <person name="Douglas C.J."/>
            <person name="Ritland K."/>
            <person name="Bohlmann J."/>
        </authorList>
    </citation>
    <scope>NUCLEOTIDE SEQUENCE</scope>
    <source>
        <tissue evidence="3">Green portion of the leader tissue</tissue>
    </source>
</reference>
<evidence type="ECO:0000256" key="1">
    <source>
        <dbReference type="SAM" id="MobiDB-lite"/>
    </source>
</evidence>
<dbReference type="OMA" id="FKPVFTM"/>
<proteinExistence type="evidence at transcript level"/>
<accession>A9NYP7</accession>
<keyword evidence="2" id="KW-0812">Transmembrane</keyword>
<evidence type="ECO:0000256" key="2">
    <source>
        <dbReference type="SAM" id="Phobius"/>
    </source>
</evidence>